<dbReference type="GO" id="GO:0005634">
    <property type="term" value="C:nucleus"/>
    <property type="evidence" value="ECO:0007669"/>
    <property type="project" value="UniProtKB-SubCell"/>
</dbReference>
<dbReference type="SUPFAM" id="SSF55120">
    <property type="entry name" value="Pseudouridine synthase"/>
    <property type="match status" value="1"/>
</dbReference>
<dbReference type="InterPro" id="IPR036882">
    <property type="entry name" value="Alba-like_dom_sf"/>
</dbReference>
<organism evidence="7 8">
    <name type="scientific">Aphanomyces astaci</name>
    <name type="common">Crayfish plague agent</name>
    <dbReference type="NCBI Taxonomy" id="112090"/>
    <lineage>
        <taxon>Eukaryota</taxon>
        <taxon>Sar</taxon>
        <taxon>Stramenopiles</taxon>
        <taxon>Oomycota</taxon>
        <taxon>Saprolegniomycetes</taxon>
        <taxon>Saprolegniales</taxon>
        <taxon>Verrucalvaceae</taxon>
        <taxon>Aphanomyces</taxon>
    </lineage>
</organism>
<dbReference type="Proteomes" id="UP000266239">
    <property type="component" value="Unassembled WGS sequence"/>
</dbReference>
<dbReference type="Pfam" id="PF01918">
    <property type="entry name" value="Alba"/>
    <property type="match status" value="1"/>
</dbReference>
<accession>A0A397BMQ7</accession>
<gene>
    <name evidence="7" type="ORF">DYB25_002598</name>
</gene>
<dbReference type="SUPFAM" id="SSF82704">
    <property type="entry name" value="AlbA-like"/>
    <property type="match status" value="1"/>
</dbReference>
<evidence type="ECO:0000256" key="2">
    <source>
        <dbReference type="ARBA" id="ARBA00008018"/>
    </source>
</evidence>
<dbReference type="Gene3D" id="3.30.2350.10">
    <property type="entry name" value="Pseudouridine synthase"/>
    <property type="match status" value="2"/>
</dbReference>
<reference evidence="7 8" key="1">
    <citation type="submission" date="2018-08" db="EMBL/GenBank/DDBJ databases">
        <title>Aphanomyces genome sequencing and annotation.</title>
        <authorList>
            <person name="Minardi D."/>
            <person name="Oidtmann B."/>
            <person name="Van Der Giezen M."/>
            <person name="Studholme D.J."/>
        </authorList>
    </citation>
    <scope>NUCLEOTIDE SEQUENCE [LARGE SCALE GENOMIC DNA]</scope>
    <source>
        <strain evidence="7 8">Yx</strain>
    </source>
</reference>
<evidence type="ECO:0000259" key="5">
    <source>
        <dbReference type="Pfam" id="PF01509"/>
    </source>
</evidence>
<dbReference type="PANTHER" id="PTHR13516:SF4">
    <property type="entry name" value="FI09323P"/>
    <property type="match status" value="1"/>
</dbReference>
<dbReference type="GO" id="GO:0006396">
    <property type="term" value="P:RNA processing"/>
    <property type="evidence" value="ECO:0007669"/>
    <property type="project" value="InterPro"/>
</dbReference>
<comment type="caution">
    <text evidence="7">The sequence shown here is derived from an EMBL/GenBank/DDBJ whole genome shotgun (WGS) entry which is preliminary data.</text>
</comment>
<dbReference type="GO" id="GO:0003723">
    <property type="term" value="F:RNA binding"/>
    <property type="evidence" value="ECO:0007669"/>
    <property type="project" value="InterPro"/>
</dbReference>
<name>A0A397BMQ7_APHAT</name>
<sequence length="521" mass="57205">MDKYRRGEKKATDQDAATLPNEVRITKFGNVHGYVSYATNLLTPADKATTSGDIVLKAMGNAISKAVTVAEILKHRIPNIHTVTNILSVETEDVYEPLEEGLDVVTTVRRIPSISIQLALNVSLVNLNASGYQKPIPVDQVNPESDGVTHVMQLQLPRLPPKKQRAEDRAVVEDRAMVEGVAEALELSTTTHKMQEVEVVAVVDVEIEVAVDLSQLGTMPKSNILDMLLRLRQKMERWRPALLFRARERPALRVLVLVAVETAVVKASGFINLHKPSGLTSHDCVAKLRRILRTKRVGHAGTLDPMATGVLPIAVNRATKFIQIQLEDVPLRNVTVDSITTLAFEPHPSFPEATIRVVCSEGTYIRSIARECGERIPMLSSSSHADTTSYVGATLSMLHRVQSGGFLNSSSVKLDEVAAAVNAGTFDLEPIESYLPTSFPTWTVDATTEARWIGGMSVHWFDDMASNASSLTNWPASDPSRLVAVYRHDGNQFLGVTTLTRTNELDRYVVTGPRVIVDPLE</sequence>
<evidence type="ECO:0000256" key="3">
    <source>
        <dbReference type="ARBA" id="ARBA00008999"/>
    </source>
</evidence>
<dbReference type="InterPro" id="IPR051958">
    <property type="entry name" value="Alba-like_NAB"/>
</dbReference>
<dbReference type="GO" id="GO:0009982">
    <property type="term" value="F:pseudouridine synthase activity"/>
    <property type="evidence" value="ECO:0007669"/>
    <property type="project" value="InterPro"/>
</dbReference>
<proteinExistence type="inferred from homology"/>
<evidence type="ECO:0008006" key="9">
    <source>
        <dbReference type="Google" id="ProtNLM"/>
    </source>
</evidence>
<evidence type="ECO:0000313" key="7">
    <source>
        <dbReference type="EMBL" id="RHY21391.1"/>
    </source>
</evidence>
<feature type="domain" description="Pseudouridine synthase II N-terminal" evidence="5">
    <location>
        <begin position="289"/>
        <end position="327"/>
    </location>
</feature>
<keyword evidence="4" id="KW-0539">Nucleus</keyword>
<dbReference type="InterPro" id="IPR020103">
    <property type="entry name" value="PsdUridine_synth_cat_dom_sf"/>
</dbReference>
<comment type="subcellular location">
    <subcellularLocation>
        <location evidence="1">Nucleus</location>
    </subcellularLocation>
</comment>
<evidence type="ECO:0000313" key="8">
    <source>
        <dbReference type="Proteomes" id="UP000266239"/>
    </source>
</evidence>
<dbReference type="VEuPathDB" id="FungiDB:H257_05912"/>
<evidence type="ECO:0000256" key="1">
    <source>
        <dbReference type="ARBA" id="ARBA00004123"/>
    </source>
</evidence>
<comment type="similarity">
    <text evidence="3">Belongs to the pseudouridine synthase TruB family.</text>
</comment>
<dbReference type="GO" id="GO:0001522">
    <property type="term" value="P:pseudouridine synthesis"/>
    <property type="evidence" value="ECO:0007669"/>
    <property type="project" value="InterPro"/>
</dbReference>
<dbReference type="Gene3D" id="3.30.110.20">
    <property type="entry name" value="Alba-like domain"/>
    <property type="match status" value="1"/>
</dbReference>
<dbReference type="EMBL" id="QUTA01004018">
    <property type="protein sequence ID" value="RHY21391.1"/>
    <property type="molecule type" value="Genomic_DNA"/>
</dbReference>
<protein>
    <recommendedName>
        <fullName evidence="9">tRNA pseudouridine(55) synthase</fullName>
    </recommendedName>
</protein>
<feature type="domain" description="DNA/RNA-binding protein Alba-like" evidence="6">
    <location>
        <begin position="21"/>
        <end position="87"/>
    </location>
</feature>
<evidence type="ECO:0000256" key="4">
    <source>
        <dbReference type="ARBA" id="ARBA00023242"/>
    </source>
</evidence>
<dbReference type="InterPro" id="IPR002501">
    <property type="entry name" value="PsdUridine_synth_N"/>
</dbReference>
<dbReference type="AlphaFoldDB" id="A0A397BMQ7"/>
<dbReference type="Pfam" id="PF01509">
    <property type="entry name" value="TruB_N"/>
    <property type="match status" value="1"/>
</dbReference>
<evidence type="ECO:0000259" key="6">
    <source>
        <dbReference type="Pfam" id="PF01918"/>
    </source>
</evidence>
<dbReference type="PANTHER" id="PTHR13516">
    <property type="entry name" value="RIBONUCLEASE P SUBUNIT P25"/>
    <property type="match status" value="1"/>
</dbReference>
<dbReference type="InterPro" id="IPR002775">
    <property type="entry name" value="DNA/RNA-bd_Alba-like"/>
</dbReference>
<dbReference type="VEuPathDB" id="FungiDB:H257_05913"/>
<comment type="similarity">
    <text evidence="2">Belongs to the histone-like Alba family.</text>
</comment>